<dbReference type="GO" id="GO:0006488">
    <property type="term" value="P:dolichol-linked oligosaccharide biosynthetic process"/>
    <property type="evidence" value="ECO:0007669"/>
    <property type="project" value="InterPro"/>
</dbReference>
<evidence type="ECO:0000256" key="7">
    <source>
        <dbReference type="ARBA" id="ARBA00023136"/>
    </source>
</evidence>
<feature type="transmembrane region" description="Helical" evidence="9">
    <location>
        <begin position="507"/>
        <end position="525"/>
    </location>
</feature>
<evidence type="ECO:0000256" key="1">
    <source>
        <dbReference type="ARBA" id="ARBA00004477"/>
    </source>
</evidence>
<keyword evidence="6 9" id="KW-1133">Transmembrane helix</keyword>
<feature type="transmembrane region" description="Helical" evidence="9">
    <location>
        <begin position="81"/>
        <end position="106"/>
    </location>
</feature>
<dbReference type="InterPro" id="IPR007594">
    <property type="entry name" value="RFT1"/>
</dbReference>
<evidence type="ECO:0000256" key="8">
    <source>
        <dbReference type="ARBA" id="ARBA00045912"/>
    </source>
</evidence>
<proteinExistence type="inferred from homology"/>
<name>A0A1B6DLV9_9HEMI</name>
<dbReference type="AlphaFoldDB" id="A0A1B6DLV9"/>
<feature type="transmembrane region" description="Helical" evidence="9">
    <location>
        <begin position="444"/>
        <end position="462"/>
    </location>
</feature>
<comment type="function">
    <text evidence="8 9">Intramembrane glycolipid transporter that operates in the biosynthetic pathway of dolichol-linked oligosaccharides, the glycan precursors employed in protein asparagine (N)-glycosylation. The sequential addition of sugars to dolichol pyrophosphate produces dolichol-linked oligosaccharides containing fourteen sugars, including two GlcNAcs, nine mannoses and three glucoses. Once assembled, the oligosaccharide is transferred from the lipid to nascent proteins by oligosaccharyltransferases. The assembly of dolichol-linked oligosaccharides begins on the cytosolic side of the endoplasmic reticulum membrane and finishes in its lumen. RFT1 could mediate the translocation of the cytosolically oriented intermediate DolPP-GlcNAc2Man5, produced by ALG11, into the ER lumen where dolichol-linked oligosaccharides assembly continues. However, the intramembrane lipid transporter activity could not be confirmed in vitro.</text>
</comment>
<evidence type="ECO:0000256" key="4">
    <source>
        <dbReference type="ARBA" id="ARBA00022692"/>
    </source>
</evidence>
<accession>A0A1B6DLV9</accession>
<evidence type="ECO:0000256" key="2">
    <source>
        <dbReference type="ARBA" id="ARBA00004922"/>
    </source>
</evidence>
<feature type="transmembrane region" description="Helical" evidence="9">
    <location>
        <begin position="418"/>
        <end position="438"/>
    </location>
</feature>
<feature type="transmembrane region" description="Helical" evidence="9">
    <location>
        <begin position="12"/>
        <end position="35"/>
    </location>
</feature>
<dbReference type="Pfam" id="PF04506">
    <property type="entry name" value="Rft-1"/>
    <property type="match status" value="1"/>
</dbReference>
<dbReference type="EMBL" id="GEDC01010698">
    <property type="protein sequence ID" value="JAS26600.1"/>
    <property type="molecule type" value="Transcribed_RNA"/>
</dbReference>
<evidence type="ECO:0000256" key="9">
    <source>
        <dbReference type="RuleBase" id="RU365067"/>
    </source>
</evidence>
<comment type="subcellular location">
    <subcellularLocation>
        <location evidence="1 9">Endoplasmic reticulum membrane</location>
        <topology evidence="1 9">Multi-pass membrane protein</topology>
    </subcellularLocation>
</comment>
<keyword evidence="5" id="KW-0256">Endoplasmic reticulum</keyword>
<evidence type="ECO:0000313" key="11">
    <source>
        <dbReference type="EMBL" id="JAS26820.1"/>
    </source>
</evidence>
<reference evidence="10" key="1">
    <citation type="submission" date="2015-12" db="EMBL/GenBank/DDBJ databases">
        <title>De novo transcriptome assembly of four potential Pierce s Disease insect vectors from Arizona vineyards.</title>
        <authorList>
            <person name="Tassone E.E."/>
        </authorList>
    </citation>
    <scope>NUCLEOTIDE SEQUENCE</scope>
</reference>
<comment type="pathway">
    <text evidence="2">Protein modification; protein glycosylation.</text>
</comment>
<organism evidence="10">
    <name type="scientific">Clastoptera arizonana</name>
    <name type="common">Arizona spittle bug</name>
    <dbReference type="NCBI Taxonomy" id="38151"/>
    <lineage>
        <taxon>Eukaryota</taxon>
        <taxon>Metazoa</taxon>
        <taxon>Ecdysozoa</taxon>
        <taxon>Arthropoda</taxon>
        <taxon>Hexapoda</taxon>
        <taxon>Insecta</taxon>
        <taxon>Pterygota</taxon>
        <taxon>Neoptera</taxon>
        <taxon>Paraneoptera</taxon>
        <taxon>Hemiptera</taxon>
        <taxon>Auchenorrhyncha</taxon>
        <taxon>Cercopoidea</taxon>
        <taxon>Clastopteridae</taxon>
        <taxon>Clastoptera</taxon>
    </lineage>
</organism>
<sequence length="548" mass="62975">MGKNFLKSSLEDASFNIIFQILFRCMTFLMNAFVLRHVNQAIIGVMNVRLLLLESTILFLSREAFRRACLSKSSEHNWRQVINLVWLTTPLCCTMCFIFGWLWLFVLEPPDSNITEHYKVGVLAIVISCIIEMFVEPMYLVAQAFLFVRLRVVMDTINVVVRTTIFTTLVLWWPEGAVIAFSTAQIGAVLIYVACYYLYFNYYTTKRKIDRIIFVNKLKNKSTHDDDFPFVSLKDFFPQKLQNEPAVDWKLCVLTWSFLKQGFLKQILTEGERYIMTLFSVLTFYEQGVFDVVNNLGSLAARFLFRPIEESSYFYFSQLVHRDKTIDEQHPSQMKEAATVLCQLLRFVVSLGLMALSFGQAYARLVLLLYGGPSLADGLAPLLLKTHCLAVLLVAVNGTTECYSLATMNTKQLNRYNTVMAGLSIGFLLVSWIFTYFLGSVGFILANCCNMAARIFYCILFIKGRYAGTLFTPLDGLIPTWKFLFFIVLSLVVTIISEIYYYETSKITHFLVGIICVVIVLAVWMNEEKELIQLGVEKWKRKQSLKIE</sequence>
<feature type="transmembrane region" description="Helical" evidence="9">
    <location>
        <begin position="483"/>
        <end position="501"/>
    </location>
</feature>
<feature type="transmembrane region" description="Helical" evidence="9">
    <location>
        <begin position="344"/>
        <end position="363"/>
    </location>
</feature>
<keyword evidence="7 9" id="KW-0472">Membrane</keyword>
<feature type="transmembrane region" description="Helical" evidence="9">
    <location>
        <begin position="383"/>
        <end position="406"/>
    </location>
</feature>
<dbReference type="EMBL" id="GEDC01008569">
    <property type="protein sequence ID" value="JAS28729.1"/>
    <property type="molecule type" value="Transcribed_RNA"/>
</dbReference>
<dbReference type="GO" id="GO:0034203">
    <property type="term" value="P:glycolipid translocation"/>
    <property type="evidence" value="ECO:0007669"/>
    <property type="project" value="TreeGrafter"/>
</dbReference>
<evidence type="ECO:0000313" key="10">
    <source>
        <dbReference type="EMBL" id="JAS26600.1"/>
    </source>
</evidence>
<evidence type="ECO:0000256" key="6">
    <source>
        <dbReference type="ARBA" id="ARBA00022989"/>
    </source>
</evidence>
<gene>
    <name evidence="11" type="ORF">g.33611</name>
    <name evidence="12" type="ORF">g.33612</name>
    <name evidence="10" type="ORF">g.33614</name>
</gene>
<feature type="transmembrane region" description="Helical" evidence="9">
    <location>
        <begin position="118"/>
        <end position="140"/>
    </location>
</feature>
<feature type="transmembrane region" description="Helical" evidence="9">
    <location>
        <begin position="152"/>
        <end position="173"/>
    </location>
</feature>
<evidence type="ECO:0000256" key="3">
    <source>
        <dbReference type="ARBA" id="ARBA00010288"/>
    </source>
</evidence>
<protein>
    <recommendedName>
        <fullName evidence="9">Protein RFT1 homolog</fullName>
    </recommendedName>
</protein>
<feature type="transmembrane region" description="Helical" evidence="9">
    <location>
        <begin position="179"/>
        <end position="199"/>
    </location>
</feature>
<keyword evidence="4 9" id="KW-0812">Transmembrane</keyword>
<dbReference type="PANTHER" id="PTHR13117:SF5">
    <property type="entry name" value="PROTEIN RFT1 HOMOLOG"/>
    <property type="match status" value="1"/>
</dbReference>
<evidence type="ECO:0000256" key="5">
    <source>
        <dbReference type="ARBA" id="ARBA00022824"/>
    </source>
</evidence>
<dbReference type="EMBL" id="GEDC01010478">
    <property type="protein sequence ID" value="JAS26820.1"/>
    <property type="molecule type" value="Transcribed_RNA"/>
</dbReference>
<feature type="transmembrane region" description="Helical" evidence="9">
    <location>
        <begin position="41"/>
        <end position="60"/>
    </location>
</feature>
<dbReference type="PANTHER" id="PTHR13117">
    <property type="entry name" value="ENDOPLASMIC RETICULUM MULTISPAN TRANSMEMBRANE PROTEIN-RELATED"/>
    <property type="match status" value="1"/>
</dbReference>
<evidence type="ECO:0000313" key="12">
    <source>
        <dbReference type="EMBL" id="JAS28729.1"/>
    </source>
</evidence>
<comment type="similarity">
    <text evidence="3 9">Belongs to the RFT1 family.</text>
</comment>
<dbReference type="GO" id="GO:0005789">
    <property type="term" value="C:endoplasmic reticulum membrane"/>
    <property type="evidence" value="ECO:0007669"/>
    <property type="project" value="UniProtKB-SubCell"/>
</dbReference>